<dbReference type="STRING" id="457570.Nther_0599"/>
<keyword evidence="3" id="KW-1185">Reference proteome</keyword>
<feature type="transmembrane region" description="Helical" evidence="1">
    <location>
        <begin position="6"/>
        <end position="24"/>
    </location>
</feature>
<dbReference type="InParanoid" id="B2A6R1"/>
<keyword evidence="1" id="KW-0472">Membrane</keyword>
<dbReference type="KEGG" id="nth:Nther_0599"/>
<organism evidence="2 3">
    <name type="scientific">Natranaerobius thermophilus (strain ATCC BAA-1301 / DSM 18059 / JW/NM-WN-LF)</name>
    <dbReference type="NCBI Taxonomy" id="457570"/>
    <lineage>
        <taxon>Bacteria</taxon>
        <taxon>Bacillati</taxon>
        <taxon>Bacillota</taxon>
        <taxon>Clostridia</taxon>
        <taxon>Natranaerobiales</taxon>
        <taxon>Natranaerobiaceae</taxon>
        <taxon>Natranaerobius</taxon>
    </lineage>
</organism>
<gene>
    <name evidence="2" type="ordered locus">Nther_0599</name>
</gene>
<evidence type="ECO:0000313" key="3">
    <source>
        <dbReference type="Proteomes" id="UP000001683"/>
    </source>
</evidence>
<protein>
    <submittedName>
        <fullName evidence="2">Uncharacterized protein</fullName>
    </submittedName>
</protein>
<dbReference type="HOGENOM" id="CLU_2302867_0_0_9"/>
<dbReference type="EMBL" id="CP001034">
    <property type="protein sequence ID" value="ACB84194.1"/>
    <property type="molecule type" value="Genomic_DNA"/>
</dbReference>
<dbReference type="Proteomes" id="UP000001683">
    <property type="component" value="Chromosome"/>
</dbReference>
<feature type="transmembrane region" description="Helical" evidence="1">
    <location>
        <begin position="54"/>
        <end position="73"/>
    </location>
</feature>
<reference evidence="2 3" key="1">
    <citation type="submission" date="2008-04" db="EMBL/GenBank/DDBJ databases">
        <title>Complete sequence of chromosome of Natranaerobius thermophilus JW/NM-WN-LF.</title>
        <authorList>
            <consortium name="US DOE Joint Genome Institute"/>
            <person name="Copeland A."/>
            <person name="Lucas S."/>
            <person name="Lapidus A."/>
            <person name="Glavina del Rio T."/>
            <person name="Dalin E."/>
            <person name="Tice H."/>
            <person name="Bruce D."/>
            <person name="Goodwin L."/>
            <person name="Pitluck S."/>
            <person name="Chertkov O."/>
            <person name="Brettin T."/>
            <person name="Detter J.C."/>
            <person name="Han C."/>
            <person name="Kuske C.R."/>
            <person name="Schmutz J."/>
            <person name="Larimer F."/>
            <person name="Land M."/>
            <person name="Hauser L."/>
            <person name="Kyrpides N."/>
            <person name="Lykidis A."/>
            <person name="Mesbah N.M."/>
            <person name="Wiegel J."/>
        </authorList>
    </citation>
    <scope>NUCLEOTIDE SEQUENCE [LARGE SCALE GENOMIC DNA]</scope>
    <source>
        <strain evidence="3">ATCC BAA-1301 / DSM 18059 / JW/NM-WN-LF</strain>
    </source>
</reference>
<accession>B2A6R1</accession>
<dbReference type="RefSeq" id="WP_012447079.1">
    <property type="nucleotide sequence ID" value="NC_010718.1"/>
</dbReference>
<dbReference type="OrthoDB" id="2112351at2"/>
<sequence>MLPIQYFGWIIIALALLRLKNKAYLKDKWRLAFSMFTGLYSLGELFAYYNIHNFINFCYLLSAASFLIPFLKFDFDKKLDIEKIGDTALILGVGIIVLTS</sequence>
<keyword evidence="1" id="KW-1133">Transmembrane helix</keyword>
<dbReference type="AlphaFoldDB" id="B2A6R1"/>
<name>B2A6R1_NATTJ</name>
<keyword evidence="1" id="KW-0812">Transmembrane</keyword>
<evidence type="ECO:0000256" key="1">
    <source>
        <dbReference type="SAM" id="Phobius"/>
    </source>
</evidence>
<proteinExistence type="predicted"/>
<reference evidence="2 3" key="2">
    <citation type="journal article" date="2011" name="J. Bacteriol.">
        <title>Complete genome sequence of the anaerobic, halophilic alkalithermophile Natranaerobius thermophilus JW/NM-WN-LF.</title>
        <authorList>
            <person name="Zhao B."/>
            <person name="Mesbah N.M."/>
            <person name="Dalin E."/>
            <person name="Goodwin L."/>
            <person name="Nolan M."/>
            <person name="Pitluck S."/>
            <person name="Chertkov O."/>
            <person name="Brettin T.S."/>
            <person name="Han J."/>
            <person name="Larimer F.W."/>
            <person name="Land M.L."/>
            <person name="Hauser L."/>
            <person name="Kyrpides N."/>
            <person name="Wiegel J."/>
        </authorList>
    </citation>
    <scope>NUCLEOTIDE SEQUENCE [LARGE SCALE GENOMIC DNA]</scope>
    <source>
        <strain evidence="3">ATCC BAA-1301 / DSM 18059 / JW/NM-WN-LF</strain>
    </source>
</reference>
<evidence type="ECO:0000313" key="2">
    <source>
        <dbReference type="EMBL" id="ACB84194.1"/>
    </source>
</evidence>